<dbReference type="RefSeq" id="WP_176302180.1">
    <property type="nucleotide sequence ID" value="NZ_JABWCV010000002.1"/>
</dbReference>
<evidence type="ECO:0000256" key="2">
    <source>
        <dbReference type="ARBA" id="ARBA00022723"/>
    </source>
</evidence>
<comment type="caution">
    <text evidence="8">The sequence shown here is derived from an EMBL/GenBank/DDBJ whole genome shotgun (WGS) entry which is preliminary data.</text>
</comment>
<dbReference type="GO" id="GO:0020037">
    <property type="term" value="F:heme binding"/>
    <property type="evidence" value="ECO:0007669"/>
    <property type="project" value="InterPro"/>
</dbReference>
<feature type="signal peptide" evidence="6">
    <location>
        <begin position="1"/>
        <end position="28"/>
    </location>
</feature>
<name>A0A7Y6R9T0_9GAMM</name>
<evidence type="ECO:0000259" key="7">
    <source>
        <dbReference type="PROSITE" id="PS51007"/>
    </source>
</evidence>
<dbReference type="Gene3D" id="1.10.760.10">
    <property type="entry name" value="Cytochrome c-like domain"/>
    <property type="match status" value="1"/>
</dbReference>
<organism evidence="8 9">
    <name type="scientific">Vreelandella maris</name>
    <dbReference type="NCBI Taxonomy" id="2729617"/>
    <lineage>
        <taxon>Bacteria</taxon>
        <taxon>Pseudomonadati</taxon>
        <taxon>Pseudomonadota</taxon>
        <taxon>Gammaproteobacteria</taxon>
        <taxon>Oceanospirillales</taxon>
        <taxon>Halomonadaceae</taxon>
        <taxon>Vreelandella</taxon>
    </lineage>
</organism>
<feature type="domain" description="Cytochrome c" evidence="7">
    <location>
        <begin position="59"/>
        <end position="141"/>
    </location>
</feature>
<keyword evidence="1 4" id="KW-0349">Heme</keyword>
<keyword evidence="2 4" id="KW-0479">Metal-binding</keyword>
<keyword evidence="6" id="KW-0732">Signal</keyword>
<evidence type="ECO:0000256" key="6">
    <source>
        <dbReference type="SAM" id="SignalP"/>
    </source>
</evidence>
<dbReference type="InterPro" id="IPR036909">
    <property type="entry name" value="Cyt_c-like_dom_sf"/>
</dbReference>
<feature type="region of interest" description="Disordered" evidence="5">
    <location>
        <begin position="32"/>
        <end position="53"/>
    </location>
</feature>
<dbReference type="Pfam" id="PF13442">
    <property type="entry name" value="Cytochrome_CBB3"/>
    <property type="match status" value="1"/>
</dbReference>
<dbReference type="GO" id="GO:0046872">
    <property type="term" value="F:metal ion binding"/>
    <property type="evidence" value="ECO:0007669"/>
    <property type="project" value="UniProtKB-KW"/>
</dbReference>
<gene>
    <name evidence="8" type="ORF">HUO07_02115</name>
</gene>
<dbReference type="SUPFAM" id="SSF46626">
    <property type="entry name" value="Cytochrome c"/>
    <property type="match status" value="1"/>
</dbReference>
<reference evidence="8 9" key="1">
    <citation type="submission" date="2020-06" db="EMBL/GenBank/DDBJ databases">
        <title>Halomonas sp. QX-1 draft genome sequence.</title>
        <authorList>
            <person name="Qiu X."/>
        </authorList>
    </citation>
    <scope>NUCLEOTIDE SEQUENCE [LARGE SCALE GENOMIC DNA]</scope>
    <source>
        <strain evidence="8 9">QX-1</strain>
    </source>
</reference>
<dbReference type="Proteomes" id="UP000589984">
    <property type="component" value="Unassembled WGS sequence"/>
</dbReference>
<evidence type="ECO:0000256" key="1">
    <source>
        <dbReference type="ARBA" id="ARBA00022617"/>
    </source>
</evidence>
<sequence>MLNKKSRSKHIGILSIAVLALSITTASADNQNVNNQAPSEQQASQEPGSFIVKDGKVDPNTYQGYLTYTRHCQACHGPDALGSSFAPSLSKAAERRSFAEIASTIAGGLQIQPGRVMPSFAEDPSVISNIGNIYSYLKARASGELGRGRPKVIEEMLNEEEG</sequence>
<evidence type="ECO:0000313" key="8">
    <source>
        <dbReference type="EMBL" id="NVF12966.1"/>
    </source>
</evidence>
<evidence type="ECO:0000256" key="5">
    <source>
        <dbReference type="SAM" id="MobiDB-lite"/>
    </source>
</evidence>
<dbReference type="EMBL" id="JABWCV010000002">
    <property type="protein sequence ID" value="NVF12966.1"/>
    <property type="molecule type" value="Genomic_DNA"/>
</dbReference>
<dbReference type="PROSITE" id="PS51007">
    <property type="entry name" value="CYTC"/>
    <property type="match status" value="1"/>
</dbReference>
<feature type="compositionally biased region" description="Polar residues" evidence="5">
    <location>
        <begin position="32"/>
        <end position="47"/>
    </location>
</feature>
<accession>A0A7Y6R9T0</accession>
<dbReference type="AlphaFoldDB" id="A0A7Y6R9T0"/>
<dbReference type="GO" id="GO:0009055">
    <property type="term" value="F:electron transfer activity"/>
    <property type="evidence" value="ECO:0007669"/>
    <property type="project" value="InterPro"/>
</dbReference>
<evidence type="ECO:0000256" key="3">
    <source>
        <dbReference type="ARBA" id="ARBA00023004"/>
    </source>
</evidence>
<evidence type="ECO:0000256" key="4">
    <source>
        <dbReference type="PROSITE-ProRule" id="PRU00433"/>
    </source>
</evidence>
<dbReference type="InterPro" id="IPR009056">
    <property type="entry name" value="Cyt_c-like_dom"/>
</dbReference>
<evidence type="ECO:0000313" key="9">
    <source>
        <dbReference type="Proteomes" id="UP000589984"/>
    </source>
</evidence>
<protein>
    <submittedName>
        <fullName evidence="8">C-type cytochrome</fullName>
    </submittedName>
</protein>
<keyword evidence="9" id="KW-1185">Reference proteome</keyword>
<feature type="chain" id="PRO_5031140684" evidence="6">
    <location>
        <begin position="29"/>
        <end position="162"/>
    </location>
</feature>
<proteinExistence type="predicted"/>
<keyword evidence="3 4" id="KW-0408">Iron</keyword>